<keyword evidence="4" id="KW-1185">Reference proteome</keyword>
<evidence type="ECO:0000313" key="4">
    <source>
        <dbReference type="Proteomes" id="UP000237000"/>
    </source>
</evidence>
<dbReference type="EMBL" id="JXTC01000231">
    <property type="protein sequence ID" value="PON80416.1"/>
    <property type="molecule type" value="Genomic_DNA"/>
</dbReference>
<feature type="signal peptide" evidence="2">
    <location>
        <begin position="1"/>
        <end position="27"/>
    </location>
</feature>
<evidence type="ECO:0000313" key="3">
    <source>
        <dbReference type="EMBL" id="PON80416.1"/>
    </source>
</evidence>
<dbReference type="OrthoDB" id="1918850at2759"/>
<feature type="compositionally biased region" description="Basic and acidic residues" evidence="1">
    <location>
        <begin position="99"/>
        <end position="130"/>
    </location>
</feature>
<dbReference type="Proteomes" id="UP000237000">
    <property type="component" value="Unassembled WGS sequence"/>
</dbReference>
<reference evidence="4" key="1">
    <citation type="submission" date="2016-06" db="EMBL/GenBank/DDBJ databases">
        <title>Parallel loss of symbiosis genes in relatives of nitrogen-fixing non-legume Parasponia.</title>
        <authorList>
            <person name="Van Velzen R."/>
            <person name="Holmer R."/>
            <person name="Bu F."/>
            <person name="Rutten L."/>
            <person name="Van Zeijl A."/>
            <person name="Liu W."/>
            <person name="Santuari L."/>
            <person name="Cao Q."/>
            <person name="Sharma T."/>
            <person name="Shen D."/>
            <person name="Roswanjaya Y."/>
            <person name="Wardhani T."/>
            <person name="Kalhor M.S."/>
            <person name="Jansen J."/>
            <person name="Van den Hoogen J."/>
            <person name="Gungor B."/>
            <person name="Hartog M."/>
            <person name="Hontelez J."/>
            <person name="Verver J."/>
            <person name="Yang W.-C."/>
            <person name="Schijlen E."/>
            <person name="Repin R."/>
            <person name="Schilthuizen M."/>
            <person name="Schranz E."/>
            <person name="Heidstra R."/>
            <person name="Miyata K."/>
            <person name="Fedorova E."/>
            <person name="Kohlen W."/>
            <person name="Bisseling T."/>
            <person name="Smit S."/>
            <person name="Geurts R."/>
        </authorList>
    </citation>
    <scope>NUCLEOTIDE SEQUENCE [LARGE SCALE GENOMIC DNA]</scope>
    <source>
        <strain evidence="4">cv. RG33-2</strain>
    </source>
</reference>
<sequence length="211" mass="23700">MDLRSNPFPGTIFQFSILYFVSLSVFSDFPDSTNQNTSNNAAKHQPQKPKPNWKMIEASKITSKEPAISRTATEKQAIRPSIGVPQKQPQRTRPARPRHVTEVTKKNPPENAKPKLNERTLRHQEEESGEKTPIAGPRTPVDSPSLSQPKTEGSTYRSAKICSKCRFDRLETSSYWLAQIKLAESVGKHFVSASFFRLALESKAEVPPRPS</sequence>
<protein>
    <submittedName>
        <fullName evidence="3">Uncharacterized protein</fullName>
    </submittedName>
</protein>
<name>A0A2P5E4D4_TREOI</name>
<organism evidence="3 4">
    <name type="scientific">Trema orientale</name>
    <name type="common">Charcoal tree</name>
    <name type="synonym">Celtis orientalis</name>
    <dbReference type="NCBI Taxonomy" id="63057"/>
    <lineage>
        <taxon>Eukaryota</taxon>
        <taxon>Viridiplantae</taxon>
        <taxon>Streptophyta</taxon>
        <taxon>Embryophyta</taxon>
        <taxon>Tracheophyta</taxon>
        <taxon>Spermatophyta</taxon>
        <taxon>Magnoliopsida</taxon>
        <taxon>eudicotyledons</taxon>
        <taxon>Gunneridae</taxon>
        <taxon>Pentapetalae</taxon>
        <taxon>rosids</taxon>
        <taxon>fabids</taxon>
        <taxon>Rosales</taxon>
        <taxon>Cannabaceae</taxon>
        <taxon>Trema</taxon>
    </lineage>
</organism>
<proteinExistence type="predicted"/>
<evidence type="ECO:0000256" key="2">
    <source>
        <dbReference type="SAM" id="SignalP"/>
    </source>
</evidence>
<dbReference type="AlphaFoldDB" id="A0A2P5E4D4"/>
<feature type="region of interest" description="Disordered" evidence="1">
    <location>
        <begin position="34"/>
        <end position="53"/>
    </location>
</feature>
<comment type="caution">
    <text evidence="3">The sequence shown here is derived from an EMBL/GenBank/DDBJ whole genome shotgun (WGS) entry which is preliminary data.</text>
</comment>
<dbReference type="InParanoid" id="A0A2P5E4D4"/>
<feature type="region of interest" description="Disordered" evidence="1">
    <location>
        <begin position="60"/>
        <end position="158"/>
    </location>
</feature>
<feature type="chain" id="PRO_5015163726" evidence="2">
    <location>
        <begin position="28"/>
        <end position="211"/>
    </location>
</feature>
<feature type="compositionally biased region" description="Polar residues" evidence="1">
    <location>
        <begin position="142"/>
        <end position="157"/>
    </location>
</feature>
<gene>
    <name evidence="3" type="ORF">TorRG33x02_234200</name>
</gene>
<dbReference type="PANTHER" id="PTHR34468:SF3">
    <property type="entry name" value="OS03G0288900 PROTEIN"/>
    <property type="match status" value="1"/>
</dbReference>
<keyword evidence="2" id="KW-0732">Signal</keyword>
<accession>A0A2P5E4D4</accession>
<dbReference type="PANTHER" id="PTHR34468">
    <property type="entry name" value="MICROTUBULE-ASSOCIATED FUTSCH-LIKE PROTEIN"/>
    <property type="match status" value="1"/>
</dbReference>
<dbReference type="STRING" id="63057.A0A2P5E4D4"/>
<evidence type="ECO:0000256" key="1">
    <source>
        <dbReference type="SAM" id="MobiDB-lite"/>
    </source>
</evidence>